<dbReference type="AlphaFoldDB" id="A0A0J7J4K4"/>
<dbReference type="OrthoDB" id="6118616at2"/>
<sequence>MCPDRFRKHQRGAGLPIAIFVITALALIVAGMAQQQQSTGLAVSQQILSQRAFYAAESGAQAGVTEALYGSGCASVPGSLSFSQAGLSGCSATLSCSAVQADISGSPAPETIYTLVSTGQCGSGSEQARRTIEVRVR</sequence>
<dbReference type="Proteomes" id="UP000036102">
    <property type="component" value="Unassembled WGS sequence"/>
</dbReference>
<evidence type="ECO:0000313" key="3">
    <source>
        <dbReference type="Proteomes" id="UP000036102"/>
    </source>
</evidence>
<keyword evidence="1" id="KW-1133">Transmembrane helix</keyword>
<organism evidence="2 3">
    <name type="scientific">Marinobacter subterrani</name>
    <dbReference type="NCBI Taxonomy" id="1658765"/>
    <lineage>
        <taxon>Bacteria</taxon>
        <taxon>Pseudomonadati</taxon>
        <taxon>Pseudomonadota</taxon>
        <taxon>Gammaproteobacteria</taxon>
        <taxon>Pseudomonadales</taxon>
        <taxon>Marinobacteraceae</taxon>
        <taxon>Marinobacter</taxon>
    </lineage>
</organism>
<reference evidence="2 3" key="1">
    <citation type="submission" date="2015-06" db="EMBL/GenBank/DDBJ databases">
        <title>Marinobacter subterrani, a genetically tractable neutrophilic iron-oxidizing strain isolated from the Soudan Iron Mine.</title>
        <authorList>
            <person name="Bonis B.M."/>
            <person name="Gralnick J.A."/>
        </authorList>
    </citation>
    <scope>NUCLEOTIDE SEQUENCE [LARGE SCALE GENOMIC DNA]</scope>
    <source>
        <strain evidence="2 3">JG233</strain>
    </source>
</reference>
<dbReference type="RefSeq" id="WP_048497776.1">
    <property type="nucleotide sequence ID" value="NZ_LFBU01000002.1"/>
</dbReference>
<name>A0A0J7J4K4_9GAMM</name>
<proteinExistence type="predicted"/>
<keyword evidence="3" id="KW-1185">Reference proteome</keyword>
<gene>
    <name evidence="2" type="ORF">Msub_20755</name>
</gene>
<evidence type="ECO:0000313" key="2">
    <source>
        <dbReference type="EMBL" id="KMQ73543.1"/>
    </source>
</evidence>
<protein>
    <recommendedName>
        <fullName evidence="4">MSHA biogenesis protein MshP</fullName>
    </recommendedName>
</protein>
<dbReference type="EMBL" id="LFBU01000002">
    <property type="protein sequence ID" value="KMQ73543.1"/>
    <property type="molecule type" value="Genomic_DNA"/>
</dbReference>
<dbReference type="PATRIC" id="fig|1658765.3.peg.4018"/>
<keyword evidence="1" id="KW-0472">Membrane</keyword>
<keyword evidence="1" id="KW-0812">Transmembrane</keyword>
<evidence type="ECO:0008006" key="4">
    <source>
        <dbReference type="Google" id="ProtNLM"/>
    </source>
</evidence>
<dbReference type="STRING" id="1658765.Msub_20755"/>
<comment type="caution">
    <text evidence="2">The sequence shown here is derived from an EMBL/GenBank/DDBJ whole genome shotgun (WGS) entry which is preliminary data.</text>
</comment>
<feature type="transmembrane region" description="Helical" evidence="1">
    <location>
        <begin position="12"/>
        <end position="33"/>
    </location>
</feature>
<evidence type="ECO:0000256" key="1">
    <source>
        <dbReference type="SAM" id="Phobius"/>
    </source>
</evidence>
<accession>A0A0J7J4K4</accession>